<evidence type="ECO:0000256" key="2">
    <source>
        <dbReference type="SAM" id="MobiDB-lite"/>
    </source>
</evidence>
<protein>
    <submittedName>
        <fullName evidence="3">Piso0_003723 protein</fullName>
    </submittedName>
</protein>
<feature type="repeat" description="TPR" evidence="1">
    <location>
        <begin position="191"/>
        <end position="224"/>
    </location>
</feature>
<proteinExistence type="predicted"/>
<dbReference type="Pfam" id="PF13174">
    <property type="entry name" value="TPR_6"/>
    <property type="match status" value="1"/>
</dbReference>
<dbReference type="InParanoid" id="G8YAU7"/>
<evidence type="ECO:0000313" key="3">
    <source>
        <dbReference type="EMBL" id="CCE83151.1"/>
    </source>
</evidence>
<dbReference type="Pfam" id="PF13414">
    <property type="entry name" value="TPR_11"/>
    <property type="match status" value="1"/>
</dbReference>
<dbReference type="STRING" id="559304.G8YAU7"/>
<dbReference type="FunCoup" id="G8YAU7">
    <property type="interactions" value="1915"/>
</dbReference>
<dbReference type="Proteomes" id="UP000005222">
    <property type="component" value="Chromosome L"/>
</dbReference>
<dbReference type="PROSITE" id="PS50005">
    <property type="entry name" value="TPR"/>
    <property type="match status" value="3"/>
</dbReference>
<dbReference type="Pfam" id="PF13181">
    <property type="entry name" value="TPR_8"/>
    <property type="match status" value="1"/>
</dbReference>
<feature type="repeat" description="TPR" evidence="1">
    <location>
        <begin position="226"/>
        <end position="259"/>
    </location>
</feature>
<dbReference type="OMA" id="IYERLAC"/>
<accession>G8YAU7</accession>
<feature type="compositionally biased region" description="Acidic residues" evidence="2">
    <location>
        <begin position="39"/>
        <end position="51"/>
    </location>
</feature>
<dbReference type="SUPFAM" id="SSF48452">
    <property type="entry name" value="TPR-like"/>
    <property type="match status" value="3"/>
</dbReference>
<evidence type="ECO:0000313" key="4">
    <source>
        <dbReference type="EMBL" id="CCE84182.1"/>
    </source>
</evidence>
<dbReference type="EMBL" id="FO082049">
    <property type="protein sequence ID" value="CCE83151.1"/>
    <property type="molecule type" value="Genomic_DNA"/>
</dbReference>
<dbReference type="InterPro" id="IPR039340">
    <property type="entry name" value="Tfc4/TFIIIC-102/Sfc4"/>
</dbReference>
<dbReference type="AlphaFoldDB" id="G8YAU7"/>
<dbReference type="GO" id="GO:0006383">
    <property type="term" value="P:transcription by RNA polymerase III"/>
    <property type="evidence" value="ECO:0007669"/>
    <property type="project" value="InterPro"/>
</dbReference>
<keyword evidence="5" id="KW-1185">Reference proteome</keyword>
<dbReference type="eggNOG" id="KOG2076">
    <property type="taxonomic scope" value="Eukaryota"/>
</dbReference>
<evidence type="ECO:0000313" key="5">
    <source>
        <dbReference type="Proteomes" id="UP000005222"/>
    </source>
</evidence>
<name>G8YAU7_PICSO</name>
<organism evidence="3 5">
    <name type="scientific">Pichia sorbitophila (strain ATCC MYA-4447 / BCRC 22081 / CBS 7064 / NBRC 10061 / NRRL Y-12695)</name>
    <name type="common">Hybrid yeast</name>
    <dbReference type="NCBI Taxonomy" id="559304"/>
    <lineage>
        <taxon>Eukaryota</taxon>
        <taxon>Fungi</taxon>
        <taxon>Dikarya</taxon>
        <taxon>Ascomycota</taxon>
        <taxon>Saccharomycotina</taxon>
        <taxon>Pichiomycetes</taxon>
        <taxon>Debaryomycetaceae</taxon>
        <taxon>Millerozyma</taxon>
    </lineage>
</organism>
<evidence type="ECO:0000256" key="1">
    <source>
        <dbReference type="PROSITE-ProRule" id="PRU00339"/>
    </source>
</evidence>
<dbReference type="Pfam" id="PF14559">
    <property type="entry name" value="TPR_19"/>
    <property type="match status" value="1"/>
</dbReference>
<dbReference type="EMBL" id="FO082048">
    <property type="protein sequence ID" value="CCE84182.1"/>
    <property type="molecule type" value="Genomic_DNA"/>
</dbReference>
<gene>
    <name evidence="3" type="primary">Piso0_003723</name>
    <name evidence="3" type="ORF">GNLVRS01_PISO0K01154g</name>
    <name evidence="4" type="ORF">GNLVRS01_PISO0L01155g</name>
</gene>
<dbReference type="PANTHER" id="PTHR23082">
    <property type="entry name" value="TRANSCRIPTION INITIATION FACTOR IIIC TFIIIC , POLYPEPTIDE 3-RELATED"/>
    <property type="match status" value="1"/>
</dbReference>
<dbReference type="Proteomes" id="UP000005222">
    <property type="component" value="Chromosome K"/>
</dbReference>
<dbReference type="InterPro" id="IPR011990">
    <property type="entry name" value="TPR-like_helical_dom_sf"/>
</dbReference>
<dbReference type="Gene3D" id="1.25.40.10">
    <property type="entry name" value="Tetratricopeptide repeat domain"/>
    <property type="match status" value="3"/>
</dbReference>
<dbReference type="SMART" id="SM00028">
    <property type="entry name" value="TPR"/>
    <property type="match status" value="9"/>
</dbReference>
<dbReference type="InterPro" id="IPR019734">
    <property type="entry name" value="TPR_rpt"/>
</dbReference>
<keyword evidence="1" id="KW-0802">TPR repeat</keyword>
<feature type="region of interest" description="Disordered" evidence="2">
    <location>
        <begin position="24"/>
        <end position="74"/>
    </location>
</feature>
<dbReference type="PANTHER" id="PTHR23082:SF0">
    <property type="entry name" value="GENERAL TRANSCRIPTION FACTOR 3C POLYPEPTIDE 3"/>
    <property type="match status" value="1"/>
</dbReference>
<feature type="region of interest" description="Disordered" evidence="2">
    <location>
        <begin position="514"/>
        <end position="539"/>
    </location>
</feature>
<dbReference type="OrthoDB" id="9991317at2759"/>
<feature type="compositionally biased region" description="Acidic residues" evidence="2">
    <location>
        <begin position="523"/>
        <end position="538"/>
    </location>
</feature>
<reference evidence="3" key="1">
    <citation type="submission" date="2011-10" db="EMBL/GenBank/DDBJ databases">
        <authorList>
            <person name="Genoscope - CEA"/>
        </authorList>
    </citation>
    <scope>NUCLEOTIDE SEQUENCE</scope>
</reference>
<dbReference type="GO" id="GO:0000127">
    <property type="term" value="C:transcription factor TFIIIC complex"/>
    <property type="evidence" value="ECO:0007669"/>
    <property type="project" value="TreeGrafter"/>
</dbReference>
<feature type="repeat" description="TPR" evidence="1">
    <location>
        <begin position="454"/>
        <end position="487"/>
    </location>
</feature>
<reference evidence="5" key="2">
    <citation type="journal article" date="2012" name="G3 (Bethesda)">
        <title>Pichia sorbitophila, an interspecies yeast hybrid reveals early steps of genome resolution following polyploidization.</title>
        <authorList>
            <person name="Leh Louis V."/>
            <person name="Despons L."/>
            <person name="Friedrich A."/>
            <person name="Martin T."/>
            <person name="Durrens P."/>
            <person name="Casaregola S."/>
            <person name="Neuveglise C."/>
            <person name="Fairhead C."/>
            <person name="Marck C."/>
            <person name="Cruz J.A."/>
            <person name="Straub M.L."/>
            <person name="Kugler V."/>
            <person name="Sacerdot C."/>
            <person name="Uzunov Z."/>
            <person name="Thierry A."/>
            <person name="Weiss S."/>
            <person name="Bleykasten C."/>
            <person name="De Montigny J."/>
            <person name="Jacques N."/>
            <person name="Jung P."/>
            <person name="Lemaire M."/>
            <person name="Mallet S."/>
            <person name="Morel G."/>
            <person name="Richard G.F."/>
            <person name="Sarkar A."/>
            <person name="Savel G."/>
            <person name="Schacherer J."/>
            <person name="Seret M.L."/>
            <person name="Talla E."/>
            <person name="Samson G."/>
            <person name="Jubin C."/>
            <person name="Poulain J."/>
            <person name="Vacherie B."/>
            <person name="Barbe V."/>
            <person name="Pelletier E."/>
            <person name="Sherman D.J."/>
            <person name="Westhof E."/>
            <person name="Weissenbach J."/>
            <person name="Baret P.V."/>
            <person name="Wincker P."/>
            <person name="Gaillardin C."/>
            <person name="Dujon B."/>
            <person name="Souciet J.L."/>
        </authorList>
    </citation>
    <scope>NUCLEOTIDE SEQUENCE [LARGE SCALE GENOMIC DNA]</scope>
    <source>
        <strain evidence="5">ATCC MYA-4447 / BCRC 22081 / CBS 7064 / NBRC 10061 / NRRL Y-12695</strain>
    </source>
</reference>
<dbReference type="HOGENOM" id="CLU_002391_0_1_1"/>
<feature type="compositionally biased region" description="Low complexity" evidence="2">
    <location>
        <begin position="29"/>
        <end position="38"/>
    </location>
</feature>
<sequence>MSTNAFDDQDIDLEAVDASRLDQGDDIDISLSSDSDLGYIDDLEHSDDDRDAESNIDNSPLISSDDDDMDGMNKDDDLEDFHFRDALRTAGNFKSKNKKKYASKSYWKRKMMRNTDRELNPEVRFNLSRANEAFVKNDFQSALKLYEEVIKQDPKNFSAYKTLGEIYKQQGDLDKCCNLWILAAYIQPYDTQFWCNIAELSTQLGHLDQAIHCYGRALQSDSSKNSNIILQRALLYKERRQYGRALEGFQRLHQKYPTDSNVVKHLASVYVEQKRINDAINLYITILDKNIYPPSNSKDQYPVFGWAELNILCELYMQQHSYKSCRDGIKTIKIVSRWIQNRTDESWWDKIDDDSEFDKRRFLILKTLSASQQARAKEKFYDLPIDIRFKLGCFRLGVDQKDESLRHFDYLLEETDDISDLLFEAGKSLEAHGYYEEALTFLTRASVSDEQNGPELISLLGKCFLEVGDYQQAQEAYKSLLVSDYENLDAKLALAEAYYHLGNRQESINLLEDVSRTRKATEPNEDEAKDDTMTEESQEDKVSLIKDKQIIKSNKSQKPTEEERLEIEENAKRKVLEKLRRMERLGDAIQQKERVAIKAWMQLASQLIEMFMSVRSFFPRDKNRAFKGIVLYRRKKSMGIDEKLARIYNLCDGISNDENYPRSYLTSTNEYRGLSYDKWFMIFVQYALFLCRYDNIDYAVQIIEVAKEVSVFIQDKYKETFLNMIRLVFGIIRDENSGVVMSQVRYFLSNNQFSPFIYKFFAFCFASGCESWETFANYNHQKFFLRQLKAFDSITSHKKITGMATITADVSNLHLRHEHPELLYIYANLLGGSRSYVSSIVYLNRAYKEYNQDPMICFVLGLAHVHRSMQRLSNNRHIQLLQGVSYILEYRNLRRKNATSSELQEVEYNLGRLFHMIGLTSAACYHYNNVLTYHEELRDTSYDLSMESAYNLALIYNISGNTLLARDITEKYLTV</sequence>